<feature type="domain" description="VWFA" evidence="3">
    <location>
        <begin position="322"/>
        <end position="463"/>
    </location>
</feature>
<accession>A0A914US85</accession>
<evidence type="ECO:0000313" key="5">
    <source>
        <dbReference type="WBParaSite" id="PSAMB.scaffold1198size34486.g11650.t1"/>
    </source>
</evidence>
<feature type="region of interest" description="Disordered" evidence="1">
    <location>
        <begin position="161"/>
        <end position="182"/>
    </location>
</feature>
<keyword evidence="4" id="KW-1185">Reference proteome</keyword>
<evidence type="ECO:0000256" key="1">
    <source>
        <dbReference type="SAM" id="MobiDB-lite"/>
    </source>
</evidence>
<feature type="compositionally biased region" description="Polar residues" evidence="1">
    <location>
        <begin position="93"/>
        <end position="103"/>
    </location>
</feature>
<evidence type="ECO:0000256" key="2">
    <source>
        <dbReference type="SAM" id="SignalP"/>
    </source>
</evidence>
<keyword evidence="2" id="KW-0732">Signal</keyword>
<reference evidence="5" key="1">
    <citation type="submission" date="2022-11" db="UniProtKB">
        <authorList>
            <consortium name="WormBaseParasite"/>
        </authorList>
    </citation>
    <scope>IDENTIFICATION</scope>
</reference>
<dbReference type="Gene3D" id="3.40.50.410">
    <property type="entry name" value="von Willebrand factor, type A domain"/>
    <property type="match status" value="1"/>
</dbReference>
<dbReference type="PRINTS" id="PR00453">
    <property type="entry name" value="VWFADOMAIN"/>
</dbReference>
<dbReference type="PROSITE" id="PS50234">
    <property type="entry name" value="VWFA"/>
    <property type="match status" value="1"/>
</dbReference>
<protein>
    <submittedName>
        <fullName evidence="5">VWFA domain-containing protein</fullName>
    </submittedName>
</protein>
<dbReference type="SMART" id="SM00327">
    <property type="entry name" value="VWA"/>
    <property type="match status" value="1"/>
</dbReference>
<proteinExistence type="predicted"/>
<feature type="compositionally biased region" description="Polar residues" evidence="1">
    <location>
        <begin position="234"/>
        <end position="246"/>
    </location>
</feature>
<dbReference type="SUPFAM" id="SSF53300">
    <property type="entry name" value="vWA-like"/>
    <property type="match status" value="1"/>
</dbReference>
<organism evidence="4 5">
    <name type="scientific">Plectus sambesii</name>
    <dbReference type="NCBI Taxonomy" id="2011161"/>
    <lineage>
        <taxon>Eukaryota</taxon>
        <taxon>Metazoa</taxon>
        <taxon>Ecdysozoa</taxon>
        <taxon>Nematoda</taxon>
        <taxon>Chromadorea</taxon>
        <taxon>Plectida</taxon>
        <taxon>Plectina</taxon>
        <taxon>Plectoidea</taxon>
        <taxon>Plectidae</taxon>
        <taxon>Plectus</taxon>
    </lineage>
</organism>
<dbReference type="InterPro" id="IPR002035">
    <property type="entry name" value="VWF_A"/>
</dbReference>
<dbReference type="PANTHER" id="PTHR24020:SF84">
    <property type="entry name" value="VWFA DOMAIN-CONTAINING PROTEIN"/>
    <property type="match status" value="1"/>
</dbReference>
<dbReference type="Pfam" id="PF00092">
    <property type="entry name" value="VWA"/>
    <property type="match status" value="1"/>
</dbReference>
<feature type="region of interest" description="Disordered" evidence="1">
    <location>
        <begin position="61"/>
        <end position="103"/>
    </location>
</feature>
<dbReference type="CDD" id="cd01450">
    <property type="entry name" value="vWFA_subfamily_ECM"/>
    <property type="match status" value="1"/>
</dbReference>
<dbReference type="WBParaSite" id="PSAMB.scaffold1198size34486.g11650.t1">
    <property type="protein sequence ID" value="PSAMB.scaffold1198size34486.g11650.t1"/>
    <property type="gene ID" value="PSAMB.scaffold1198size34486.g11650"/>
</dbReference>
<dbReference type="InterPro" id="IPR050525">
    <property type="entry name" value="ECM_Assembly_Org"/>
</dbReference>
<sequence length="463" mass="50001">MHFHFFAISLLAIFAKTYSQGGYPRPQYDRTSFSNSQQGYQQPLPYRTDQPRYRVFIRPLPFQTSNNDDHSPPYPSSPSHAAPTFEDSPDIETASSDETVPTHQSFPVREQFAANGERLTPVQGAATVENSAENFGAPLPVTEAISEPVPIVKDDHDLTVEEGSAQDESDSERTQIAEGSGADGAVTDIEAAGSSTTLQPSVAASSGAPEIVTEDLRTDATPAGEAIAQEEAPNHSQSKDSISNDRIVSDRDSALRDGGRVAETIDAANIRFFNRSEISTLCFQTSQNNARNGRLQKSENALVVAQCLMDTPPQPQICNPVDIMFVVDGSGSIGEENFVIIKNWIRQFVNTYLDTGSAERQSQVGVIEFSDAAFVQVPLGGYAKEKVLTDIGTTPYQGGATEIGLALNLACQEFSQNDRDRSYAKNVMILLTDGHSDDQRSIINGVACATSKNIDIVAIGIGN</sequence>
<feature type="signal peptide" evidence="2">
    <location>
        <begin position="1"/>
        <end position="19"/>
    </location>
</feature>
<feature type="chain" id="PRO_5037103007" evidence="2">
    <location>
        <begin position="20"/>
        <end position="463"/>
    </location>
</feature>
<evidence type="ECO:0000259" key="3">
    <source>
        <dbReference type="PROSITE" id="PS50234"/>
    </source>
</evidence>
<evidence type="ECO:0000313" key="4">
    <source>
        <dbReference type="Proteomes" id="UP000887566"/>
    </source>
</evidence>
<feature type="region of interest" description="Disordered" evidence="1">
    <location>
        <begin position="227"/>
        <end position="248"/>
    </location>
</feature>
<dbReference type="AlphaFoldDB" id="A0A914US85"/>
<feature type="compositionally biased region" description="Polar residues" evidence="1">
    <location>
        <begin position="29"/>
        <end position="41"/>
    </location>
</feature>
<dbReference type="Proteomes" id="UP000887566">
    <property type="component" value="Unplaced"/>
</dbReference>
<dbReference type="PANTHER" id="PTHR24020">
    <property type="entry name" value="COLLAGEN ALPHA"/>
    <property type="match status" value="1"/>
</dbReference>
<name>A0A914US85_9BILA</name>
<feature type="region of interest" description="Disordered" evidence="1">
    <location>
        <begin position="26"/>
        <end position="48"/>
    </location>
</feature>
<dbReference type="InterPro" id="IPR036465">
    <property type="entry name" value="vWFA_dom_sf"/>
</dbReference>